<dbReference type="Proteomes" id="UP001241603">
    <property type="component" value="Unassembled WGS sequence"/>
</dbReference>
<accession>A0ABU0H0V0</accession>
<dbReference type="EMBL" id="JAUSVO010000001">
    <property type="protein sequence ID" value="MDQ0435935.1"/>
    <property type="molecule type" value="Genomic_DNA"/>
</dbReference>
<reference evidence="2 3" key="1">
    <citation type="submission" date="2023-07" db="EMBL/GenBank/DDBJ databases">
        <title>Genomic Encyclopedia of Type Strains, Phase IV (KMG-IV): sequencing the most valuable type-strain genomes for metagenomic binning, comparative biology and taxonomic classification.</title>
        <authorList>
            <person name="Goeker M."/>
        </authorList>
    </citation>
    <scope>NUCLEOTIDE SEQUENCE [LARGE SCALE GENOMIC DNA]</scope>
    <source>
        <strain evidence="2 3">B6-8</strain>
    </source>
</reference>
<sequence>MKTVSIVGTNPATTSFLLGKTEIDNAGVMTKVPHPDIRRVGAANCFLHRDHLATVKMETTSTGTGAFCHTWLPIEWAAQRQTLGFEWLGDDSAATGSWIAVGSCRRGSLIPDPAQFQAGALKTIAGITAAAVHTAPAALLIAIRNQCLPDPTRVPDHCLPVPRPPRPASTQSAKRSVPVRPSFGTASRRGGTAEKAAQNRRGKGLSKPHRR</sequence>
<gene>
    <name evidence="2" type="ORF">QO014_000305</name>
</gene>
<proteinExistence type="predicted"/>
<evidence type="ECO:0000256" key="1">
    <source>
        <dbReference type="SAM" id="MobiDB-lite"/>
    </source>
</evidence>
<comment type="caution">
    <text evidence="2">The sequence shown here is derived from an EMBL/GenBank/DDBJ whole genome shotgun (WGS) entry which is preliminary data.</text>
</comment>
<organism evidence="2 3">
    <name type="scientific">Kaistia dalseonensis</name>
    <dbReference type="NCBI Taxonomy" id="410840"/>
    <lineage>
        <taxon>Bacteria</taxon>
        <taxon>Pseudomonadati</taxon>
        <taxon>Pseudomonadota</taxon>
        <taxon>Alphaproteobacteria</taxon>
        <taxon>Hyphomicrobiales</taxon>
        <taxon>Kaistiaceae</taxon>
        <taxon>Kaistia</taxon>
    </lineage>
</organism>
<evidence type="ECO:0000313" key="3">
    <source>
        <dbReference type="Proteomes" id="UP001241603"/>
    </source>
</evidence>
<feature type="region of interest" description="Disordered" evidence="1">
    <location>
        <begin position="156"/>
        <end position="211"/>
    </location>
</feature>
<evidence type="ECO:0000313" key="2">
    <source>
        <dbReference type="EMBL" id="MDQ0435935.1"/>
    </source>
</evidence>
<protein>
    <submittedName>
        <fullName evidence="2">Uncharacterized protein</fullName>
    </submittedName>
</protein>
<dbReference type="RefSeq" id="WP_266346887.1">
    <property type="nucleotide sequence ID" value="NZ_JAPKNG010000001.1"/>
</dbReference>
<feature type="compositionally biased region" description="Basic residues" evidence="1">
    <location>
        <begin position="198"/>
        <end position="211"/>
    </location>
</feature>
<keyword evidence="3" id="KW-1185">Reference proteome</keyword>
<name>A0ABU0H0V0_9HYPH</name>